<sequence length="85" mass="9111">MALISKSAAAPQPSTSNIFIRKYSKPLFVIPVGGNLFALVPYALCHGCDLLDNADGTGSTLLENAGAYSPDVYKEFLSKLQRYVA</sequence>
<accession>A0ABQ0MTQ6</accession>
<dbReference type="Proteomes" id="UP000197068">
    <property type="component" value="Unassembled WGS sequence"/>
</dbReference>
<organism evidence="1 2">
    <name type="scientific">Colwellia marinimaniae</name>
    <dbReference type="NCBI Taxonomy" id="1513592"/>
    <lineage>
        <taxon>Bacteria</taxon>
        <taxon>Pseudomonadati</taxon>
        <taxon>Pseudomonadota</taxon>
        <taxon>Gammaproteobacteria</taxon>
        <taxon>Alteromonadales</taxon>
        <taxon>Colwelliaceae</taxon>
        <taxon>Colwellia</taxon>
    </lineage>
</organism>
<protein>
    <submittedName>
        <fullName evidence="1">Uncharacterized protein</fullName>
    </submittedName>
</protein>
<evidence type="ECO:0000313" key="1">
    <source>
        <dbReference type="EMBL" id="GAW95745.1"/>
    </source>
</evidence>
<name>A0ABQ0MTQ6_9GAMM</name>
<comment type="caution">
    <text evidence="1">The sequence shown here is derived from an EMBL/GenBank/DDBJ whole genome shotgun (WGS) entry which is preliminary data.</text>
</comment>
<keyword evidence="2" id="KW-1185">Reference proteome</keyword>
<dbReference type="EMBL" id="BDQM01000008">
    <property type="protein sequence ID" value="GAW95745.1"/>
    <property type="molecule type" value="Genomic_DNA"/>
</dbReference>
<reference evidence="1 2" key="1">
    <citation type="submission" date="2017-06" db="EMBL/GenBank/DDBJ databases">
        <title>Whole Genome Sequences of Colwellia marinimaniae MTCD1.</title>
        <authorList>
            <person name="Kusumoto H."/>
            <person name="Inoue M."/>
            <person name="Tanikawa K."/>
            <person name="Maeji H."/>
            <person name="Cameron J.H."/>
            <person name="Bartlett D.H."/>
        </authorList>
    </citation>
    <scope>NUCLEOTIDE SEQUENCE [LARGE SCALE GENOMIC DNA]</scope>
    <source>
        <strain evidence="1 2">MTCD1</strain>
    </source>
</reference>
<proteinExistence type="predicted"/>
<evidence type="ECO:0000313" key="2">
    <source>
        <dbReference type="Proteomes" id="UP000197068"/>
    </source>
</evidence>
<gene>
    <name evidence="1" type="ORF">MTCD1_01348</name>
</gene>